<dbReference type="Proteomes" id="UP000184603">
    <property type="component" value="Unassembled WGS sequence"/>
</dbReference>
<dbReference type="EMBL" id="FRFE01000001">
    <property type="protein sequence ID" value="SHO42861.1"/>
    <property type="molecule type" value="Genomic_DNA"/>
</dbReference>
<feature type="domain" description="ABM" evidence="1">
    <location>
        <begin position="3"/>
        <end position="92"/>
    </location>
</feature>
<accession>A0A1M7XW01</accession>
<evidence type="ECO:0000313" key="2">
    <source>
        <dbReference type="EMBL" id="SHO42861.1"/>
    </source>
</evidence>
<name>A0A1M7XW01_9BACT</name>
<dbReference type="PROSITE" id="PS51725">
    <property type="entry name" value="ABM"/>
    <property type="match status" value="1"/>
</dbReference>
<dbReference type="GO" id="GO:0004497">
    <property type="term" value="F:monooxygenase activity"/>
    <property type="evidence" value="ECO:0007669"/>
    <property type="project" value="UniProtKB-KW"/>
</dbReference>
<dbReference type="InterPro" id="IPR007138">
    <property type="entry name" value="ABM_dom"/>
</dbReference>
<keyword evidence="2" id="KW-0560">Oxidoreductase</keyword>
<dbReference type="STRING" id="1121416.SAMN02745220_00190"/>
<sequence length="94" mass="11114">MTVKIFIRRKVAPANILELTVLLKKLRALTLSQPGYIYGETLKRLDHDDECMVISTWRSQEDWNAWFNNEQRIKIQAEIDNLLGEKTEYAIYEI</sequence>
<reference evidence="2 3" key="1">
    <citation type="submission" date="2016-12" db="EMBL/GenBank/DDBJ databases">
        <authorList>
            <person name="Song W.-J."/>
            <person name="Kurnit D.M."/>
        </authorList>
    </citation>
    <scope>NUCLEOTIDE SEQUENCE [LARGE SCALE GENOMIC DNA]</scope>
    <source>
        <strain evidence="2 3">DSM 18488</strain>
    </source>
</reference>
<dbReference type="InterPro" id="IPR011008">
    <property type="entry name" value="Dimeric_a/b-barrel"/>
</dbReference>
<evidence type="ECO:0000313" key="3">
    <source>
        <dbReference type="Proteomes" id="UP000184603"/>
    </source>
</evidence>
<evidence type="ECO:0000259" key="1">
    <source>
        <dbReference type="PROSITE" id="PS51725"/>
    </source>
</evidence>
<organism evidence="2 3">
    <name type="scientific">Desulfopila aestuarii DSM 18488</name>
    <dbReference type="NCBI Taxonomy" id="1121416"/>
    <lineage>
        <taxon>Bacteria</taxon>
        <taxon>Pseudomonadati</taxon>
        <taxon>Thermodesulfobacteriota</taxon>
        <taxon>Desulfobulbia</taxon>
        <taxon>Desulfobulbales</taxon>
        <taxon>Desulfocapsaceae</taxon>
        <taxon>Desulfopila</taxon>
    </lineage>
</organism>
<dbReference type="OrthoDB" id="5405645at2"/>
<dbReference type="AlphaFoldDB" id="A0A1M7XW01"/>
<proteinExistence type="predicted"/>
<keyword evidence="3" id="KW-1185">Reference proteome</keyword>
<dbReference type="Pfam" id="PF03992">
    <property type="entry name" value="ABM"/>
    <property type="match status" value="1"/>
</dbReference>
<gene>
    <name evidence="2" type="ORF">SAMN02745220_00190</name>
</gene>
<dbReference type="RefSeq" id="WP_073611560.1">
    <property type="nucleotide sequence ID" value="NZ_FRFE01000001.1"/>
</dbReference>
<dbReference type="Gene3D" id="3.30.70.100">
    <property type="match status" value="1"/>
</dbReference>
<keyword evidence="2" id="KW-0503">Monooxygenase</keyword>
<dbReference type="SUPFAM" id="SSF54909">
    <property type="entry name" value="Dimeric alpha+beta barrel"/>
    <property type="match status" value="1"/>
</dbReference>
<protein>
    <submittedName>
        <fullName evidence="2">Heme-degrading monooxygenase HmoA</fullName>
    </submittedName>
</protein>